<evidence type="ECO:0000259" key="3">
    <source>
        <dbReference type="PROSITE" id="PS50075"/>
    </source>
</evidence>
<dbReference type="Pfam" id="PF00550">
    <property type="entry name" value="PP-binding"/>
    <property type="match status" value="1"/>
</dbReference>
<dbReference type="SUPFAM" id="SSF56801">
    <property type="entry name" value="Acetyl-CoA synthetase-like"/>
    <property type="match status" value="1"/>
</dbReference>
<dbReference type="GO" id="GO:0031957">
    <property type="term" value="F:very long-chain fatty acid-CoA ligase activity"/>
    <property type="evidence" value="ECO:0007669"/>
    <property type="project" value="TreeGrafter"/>
</dbReference>
<dbReference type="SUPFAM" id="SSF53474">
    <property type="entry name" value="alpha/beta-Hydrolases"/>
    <property type="match status" value="1"/>
</dbReference>
<dbReference type="InterPro" id="IPR009081">
    <property type="entry name" value="PP-bd_ACP"/>
</dbReference>
<name>A0A319DHJ2_9EURO</name>
<protein>
    <submittedName>
        <fullName evidence="4">Thioesterase domain protein</fullName>
    </submittedName>
</protein>
<dbReference type="InterPro" id="IPR001031">
    <property type="entry name" value="Thioesterase"/>
</dbReference>
<dbReference type="Gene3D" id="3.40.50.1820">
    <property type="entry name" value="alpha/beta hydrolase"/>
    <property type="match status" value="1"/>
</dbReference>
<sequence length="856" mass="96279">MRHHHLDLSDKANRLWEKDVLAYPATNPDKDSCSRLSYAELDELATLNSRLLHQLQHLSSQRIILLHFDDHVDNIIWLWSAVYAGFTPAMSTPFPRSPGHCIKHMDHLNKLLHHPICLTREALREQFPETTPFRIVEVECLQAHSKPAAVLETDETDVTLGAPSPALLMLTSGSTGACKAVSLTTQQIMAPDCSFLNWIRLDHVGSLIEIHLHALYLGCTQFYVRTDEIISHPLKFLQLIQDNRVARTFAPNFFLAELARSLESLEAVNLDIDISSNLLGRHGASENVIVPGFGMTETCAGCIYHLDCPRYEIGKSYEFASVGTCMPGDTTRASPREVGNLDVRGPIVFDSHYNDPAATAHAFWPGGWFRTGDTGFIDGTGKLNLSGRPKDILEAALEEAEIPGISLGYTEQVCVVYQNSYYPDDFVARSRVLAAIARRIMLMTNGNPHILPLPAVERTTLGKISRSQLRADLESGKLHAEQVRHDEQIRLYQQHIFKAPETLPEKIIMEEVAGVLKGPTGTMGVESDLFEIGMTSIGLVQLHHRLQERLSLDNKFSIATCMTHHNIRGLAQACYRYQEYNPVVTLRLHGSKTPLWLVHPAAGEALVFVNLAKLIPDRPVYAFRARGFAEGEPFFTSIEECIHIYHTAMKKLQRRGPYAILGYSYGGMLAFELAKVLEADGETVQFVASLNRPPYVSPRLRQVTWTECLVSTSYFLGLLSRKSFRELLREMRDIPKTEAIVRLIDRVDQSRLIALGLNEKKLEQWINVAFSLQEMGRSYEPTGSVAHMDVFHCDPLEFLGVSREEWLKRLSAWQDVSREETKYFAVQGEHATALGPQNVQAFYKTLRHQALAVRGL</sequence>
<dbReference type="EMBL" id="KZ825836">
    <property type="protein sequence ID" value="PYH96494.1"/>
    <property type="molecule type" value="Genomic_DNA"/>
</dbReference>
<dbReference type="Pfam" id="PF00501">
    <property type="entry name" value="AMP-binding"/>
    <property type="match status" value="1"/>
</dbReference>
<dbReference type="InterPro" id="IPR000873">
    <property type="entry name" value="AMP-dep_synth/lig_dom"/>
</dbReference>
<dbReference type="VEuPathDB" id="FungiDB:BO71DRAFT_471343"/>
<dbReference type="InterPro" id="IPR029058">
    <property type="entry name" value="AB_hydrolase_fold"/>
</dbReference>
<dbReference type="InterPro" id="IPR042099">
    <property type="entry name" value="ANL_N_sf"/>
</dbReference>
<evidence type="ECO:0000313" key="4">
    <source>
        <dbReference type="EMBL" id="PYH96494.1"/>
    </source>
</evidence>
<dbReference type="Gene3D" id="1.10.1200.10">
    <property type="entry name" value="ACP-like"/>
    <property type="match status" value="1"/>
</dbReference>
<accession>A0A319DHJ2</accession>
<reference evidence="4 5" key="1">
    <citation type="submission" date="2018-02" db="EMBL/GenBank/DDBJ databases">
        <title>The genomes of Aspergillus section Nigri reveals drivers in fungal speciation.</title>
        <authorList>
            <consortium name="DOE Joint Genome Institute"/>
            <person name="Vesth T.C."/>
            <person name="Nybo J."/>
            <person name="Theobald S."/>
            <person name="Brandl J."/>
            <person name="Frisvad J.C."/>
            <person name="Nielsen K.F."/>
            <person name="Lyhne E.K."/>
            <person name="Kogle M.E."/>
            <person name="Kuo A."/>
            <person name="Riley R."/>
            <person name="Clum A."/>
            <person name="Nolan M."/>
            <person name="Lipzen A."/>
            <person name="Salamov A."/>
            <person name="Henrissat B."/>
            <person name="Wiebenga A."/>
            <person name="De vries R.P."/>
            <person name="Grigoriev I.V."/>
            <person name="Mortensen U.H."/>
            <person name="Andersen M.R."/>
            <person name="Baker S.E."/>
        </authorList>
    </citation>
    <scope>NUCLEOTIDE SEQUENCE [LARGE SCALE GENOMIC DNA]</scope>
    <source>
        <strain evidence="4 5">CBS 707.79</strain>
    </source>
</reference>
<organism evidence="4 5">
    <name type="scientific">Aspergillus ellipticus CBS 707.79</name>
    <dbReference type="NCBI Taxonomy" id="1448320"/>
    <lineage>
        <taxon>Eukaryota</taxon>
        <taxon>Fungi</taxon>
        <taxon>Dikarya</taxon>
        <taxon>Ascomycota</taxon>
        <taxon>Pezizomycotina</taxon>
        <taxon>Eurotiomycetes</taxon>
        <taxon>Eurotiomycetidae</taxon>
        <taxon>Eurotiales</taxon>
        <taxon>Aspergillaceae</taxon>
        <taxon>Aspergillus</taxon>
        <taxon>Aspergillus subgen. Circumdati</taxon>
    </lineage>
</organism>
<dbReference type="InterPro" id="IPR036736">
    <property type="entry name" value="ACP-like_sf"/>
</dbReference>
<dbReference type="PANTHER" id="PTHR24096:SF267">
    <property type="entry name" value="MALONATE--COA LIGASE ACSF3, MITOCHONDRIAL"/>
    <property type="match status" value="1"/>
</dbReference>
<evidence type="ECO:0000256" key="1">
    <source>
        <dbReference type="ARBA" id="ARBA00022450"/>
    </source>
</evidence>
<dbReference type="AlphaFoldDB" id="A0A319DHJ2"/>
<keyword evidence="2" id="KW-0597">Phosphoprotein</keyword>
<dbReference type="Proteomes" id="UP000247810">
    <property type="component" value="Unassembled WGS sequence"/>
</dbReference>
<dbReference type="PROSITE" id="PS50075">
    <property type="entry name" value="CARRIER"/>
    <property type="match status" value="1"/>
</dbReference>
<keyword evidence="1" id="KW-0596">Phosphopantetheine</keyword>
<evidence type="ECO:0000313" key="5">
    <source>
        <dbReference type="Proteomes" id="UP000247810"/>
    </source>
</evidence>
<gene>
    <name evidence="4" type="ORF">BO71DRAFT_471343</name>
</gene>
<evidence type="ECO:0000256" key="2">
    <source>
        <dbReference type="ARBA" id="ARBA00022553"/>
    </source>
</evidence>
<dbReference type="Pfam" id="PF00975">
    <property type="entry name" value="Thioesterase"/>
    <property type="match status" value="1"/>
</dbReference>
<dbReference type="SUPFAM" id="SSF47336">
    <property type="entry name" value="ACP-like"/>
    <property type="match status" value="1"/>
</dbReference>
<keyword evidence="5" id="KW-1185">Reference proteome</keyword>
<dbReference type="STRING" id="1448320.A0A319DHJ2"/>
<dbReference type="OrthoDB" id="10253869at2759"/>
<feature type="domain" description="Carrier" evidence="3">
    <location>
        <begin position="499"/>
        <end position="578"/>
    </location>
</feature>
<proteinExistence type="predicted"/>
<dbReference type="Gene3D" id="3.40.50.12780">
    <property type="entry name" value="N-terminal domain of ligase-like"/>
    <property type="match status" value="1"/>
</dbReference>
<dbReference type="PANTHER" id="PTHR24096">
    <property type="entry name" value="LONG-CHAIN-FATTY-ACID--COA LIGASE"/>
    <property type="match status" value="1"/>
</dbReference>
<dbReference type="GO" id="GO:0006633">
    <property type="term" value="P:fatty acid biosynthetic process"/>
    <property type="evidence" value="ECO:0007669"/>
    <property type="project" value="TreeGrafter"/>
</dbReference>